<reference evidence="2 3" key="1">
    <citation type="journal article" date="2015" name="Genome Biol. Evol.">
        <title>Characterization of Three Mycobacterium spp. with Potential Use in Bioremediation by Genome Sequencing and Comparative Genomics.</title>
        <authorList>
            <person name="Das S."/>
            <person name="Pettersson B.M."/>
            <person name="Behra P.R."/>
            <person name="Ramesh M."/>
            <person name="Dasgupta S."/>
            <person name="Bhattacharya A."/>
            <person name="Kirsebom L.A."/>
        </authorList>
    </citation>
    <scope>NUCLEOTIDE SEQUENCE [LARGE SCALE GENOMIC DNA]</scope>
    <source>
        <strain evidence="2 3">DSM 44075</strain>
    </source>
</reference>
<keyword evidence="1" id="KW-0732">Signal</keyword>
<feature type="chain" id="PRO_5005283330" evidence="1">
    <location>
        <begin position="28"/>
        <end position="126"/>
    </location>
</feature>
<feature type="signal peptide" evidence="1">
    <location>
        <begin position="1"/>
        <end position="27"/>
    </location>
</feature>
<dbReference type="Proteomes" id="UP000036313">
    <property type="component" value="Unassembled WGS sequence"/>
</dbReference>
<name>A0A0J6VZD3_9MYCO</name>
<protein>
    <submittedName>
        <fullName evidence="2">Uncharacterized protein</fullName>
    </submittedName>
</protein>
<accession>A0A0J6VZD3</accession>
<organism evidence="2 3">
    <name type="scientific">Mycolicibacterium obuense</name>
    <dbReference type="NCBI Taxonomy" id="1807"/>
    <lineage>
        <taxon>Bacteria</taxon>
        <taxon>Bacillati</taxon>
        <taxon>Actinomycetota</taxon>
        <taxon>Actinomycetes</taxon>
        <taxon>Mycobacteriales</taxon>
        <taxon>Mycobacteriaceae</taxon>
        <taxon>Mycolicibacterium</taxon>
    </lineage>
</organism>
<gene>
    <name evidence="2" type="ORF">MOBUDSM44075_03078</name>
</gene>
<dbReference type="AlphaFoldDB" id="A0A0J6VZD3"/>
<evidence type="ECO:0000313" key="2">
    <source>
        <dbReference type="EMBL" id="KMO75484.1"/>
    </source>
</evidence>
<evidence type="ECO:0000256" key="1">
    <source>
        <dbReference type="SAM" id="SignalP"/>
    </source>
</evidence>
<dbReference type="RefSeq" id="WP_048423756.1">
    <property type="nucleotide sequence ID" value="NZ_JYNU01000017.1"/>
</dbReference>
<evidence type="ECO:0000313" key="3">
    <source>
        <dbReference type="Proteomes" id="UP000036313"/>
    </source>
</evidence>
<comment type="caution">
    <text evidence="2">The sequence shown here is derived from an EMBL/GenBank/DDBJ whole genome shotgun (WGS) entry which is preliminary data.</text>
</comment>
<dbReference type="EMBL" id="JYNU01000017">
    <property type="protein sequence ID" value="KMO75484.1"/>
    <property type="molecule type" value="Genomic_DNA"/>
</dbReference>
<sequence length="126" mass="12814" precursor="true">MILTLHKTRLAASTVVPLIGALGLALAAPAVAEPLPYAPGTHHVVFSAFGSGEVFSIVTDPDTGLVPDHTPLPFTQAIDIGPDTTMLQVVATGRDVPGPGCSITLDDAVVAFAPIGGSGHCIYTFP</sequence>
<proteinExistence type="predicted"/>
<dbReference type="PATRIC" id="fig|1807.14.peg.3103"/>